<accession>A0A8C3EVM6</accession>
<evidence type="ECO:0000313" key="4">
    <source>
        <dbReference type="Proteomes" id="UP000694553"/>
    </source>
</evidence>
<keyword evidence="1" id="KW-0175">Coiled coil</keyword>
<dbReference type="Ensembl" id="ENSCMUT00000025700.2">
    <property type="protein sequence ID" value="ENSCMUP00000023898.2"/>
    <property type="gene ID" value="ENSCMUG00000014651.2"/>
</dbReference>
<sequence>MAGSAGHGELSPGSLRRRLRSAEEAQQRQAGLVRQLQDEVLQYQTWCRELEQQVKAGGGSLPGRWEATADHSLEKALLQVEEEQQRCENLAEVNTLLREHLDKASEVNSALREDVGKLTVDWMKAREELELKESEWRSERELYDNYLRGEHNRLLSLWRQVVTFRRHFLEMKTATDRDLSELKAEQMRLSGSILVNCSRLNSCVQLRESITPGKPVLKDQAEQQVEPKINQTAQEVIALQVRWDMEKKELQDRVMELSALLVQSQKQNEEKEKTMKTLNDTVEILVCFIFTWEIAQSLLSSLNTEVWLPQEKQW</sequence>
<reference evidence="3" key="3">
    <citation type="submission" date="2025-09" db="UniProtKB">
        <authorList>
            <consortium name="Ensembl"/>
        </authorList>
    </citation>
    <scope>IDENTIFICATION</scope>
</reference>
<dbReference type="Proteomes" id="UP000694553">
    <property type="component" value="Unassembled WGS sequence"/>
</dbReference>
<proteinExistence type="predicted"/>
<dbReference type="GO" id="GO:0060271">
    <property type="term" value="P:cilium assembly"/>
    <property type="evidence" value="ECO:0007669"/>
    <property type="project" value="TreeGrafter"/>
</dbReference>
<dbReference type="GO" id="GO:0005813">
    <property type="term" value="C:centrosome"/>
    <property type="evidence" value="ECO:0007669"/>
    <property type="project" value="TreeGrafter"/>
</dbReference>
<evidence type="ECO:0000256" key="1">
    <source>
        <dbReference type="ARBA" id="ARBA00023054"/>
    </source>
</evidence>
<dbReference type="PANTHER" id="PTHR23159">
    <property type="entry name" value="CENTROSOMAL PROTEIN 2"/>
    <property type="match status" value="1"/>
</dbReference>
<dbReference type="OMA" id="RCDMEKK"/>
<feature type="domain" description="Rootletin-like coiled-coil" evidence="2">
    <location>
        <begin position="16"/>
        <end position="190"/>
    </location>
</feature>
<dbReference type="InterPro" id="IPR055167">
    <property type="entry name" value="Rootletin-like_CC"/>
</dbReference>
<keyword evidence="4" id="KW-1185">Reference proteome</keyword>
<dbReference type="PANTHER" id="PTHR23159:SF1">
    <property type="entry name" value="CENTROSOME-ASSOCIATED PROTEIN CEP250"/>
    <property type="match status" value="1"/>
</dbReference>
<dbReference type="Pfam" id="PF15035">
    <property type="entry name" value="Rootletin"/>
    <property type="match status" value="1"/>
</dbReference>
<protein>
    <recommendedName>
        <fullName evidence="2">Rootletin-like coiled-coil domain-containing protein</fullName>
    </recommendedName>
</protein>
<reference evidence="3" key="2">
    <citation type="submission" date="2025-08" db="UniProtKB">
        <authorList>
            <consortium name="Ensembl"/>
        </authorList>
    </citation>
    <scope>IDENTIFICATION</scope>
</reference>
<evidence type="ECO:0000259" key="2">
    <source>
        <dbReference type="Pfam" id="PF15035"/>
    </source>
</evidence>
<organism evidence="3 4">
    <name type="scientific">Corvus moneduloides</name>
    <name type="common">New Caledonian crow</name>
    <dbReference type="NCBI Taxonomy" id="1196302"/>
    <lineage>
        <taxon>Eukaryota</taxon>
        <taxon>Metazoa</taxon>
        <taxon>Chordata</taxon>
        <taxon>Craniata</taxon>
        <taxon>Vertebrata</taxon>
        <taxon>Euteleostomi</taxon>
        <taxon>Archelosauria</taxon>
        <taxon>Archosauria</taxon>
        <taxon>Dinosauria</taxon>
        <taxon>Saurischia</taxon>
        <taxon>Theropoda</taxon>
        <taxon>Coelurosauria</taxon>
        <taxon>Aves</taxon>
        <taxon>Neognathae</taxon>
        <taxon>Neoaves</taxon>
        <taxon>Telluraves</taxon>
        <taxon>Australaves</taxon>
        <taxon>Passeriformes</taxon>
        <taxon>Corvoidea</taxon>
        <taxon>Corvidae</taxon>
        <taxon>Corvus</taxon>
    </lineage>
</organism>
<dbReference type="GO" id="GO:0005814">
    <property type="term" value="C:centriole"/>
    <property type="evidence" value="ECO:0007669"/>
    <property type="project" value="TreeGrafter"/>
</dbReference>
<dbReference type="AlphaFoldDB" id="A0A8C3EVM6"/>
<name>A0A8C3EVM6_CORMO</name>
<evidence type="ECO:0000313" key="3">
    <source>
        <dbReference type="Ensembl" id="ENSCMUP00000023898.2"/>
    </source>
</evidence>
<reference evidence="4" key="1">
    <citation type="submission" date="2019-10" db="EMBL/GenBank/DDBJ databases">
        <title>Corvus moneduloides (New Caledonian crow) genome, bCorMon1, primary haplotype.</title>
        <authorList>
            <person name="Rutz C."/>
            <person name="Fungtammasan C."/>
            <person name="Mountcastle J."/>
            <person name="Formenti G."/>
            <person name="Chow W."/>
            <person name="Howe K."/>
            <person name="Steele M.P."/>
            <person name="Fernandes J."/>
            <person name="Gilbert M.T.P."/>
            <person name="Fedrigo O."/>
            <person name="Jarvis E.D."/>
            <person name="Gemmell N."/>
        </authorList>
    </citation>
    <scope>NUCLEOTIDE SEQUENCE [LARGE SCALE GENOMIC DNA]</scope>
</reference>
<accession>A0A8U7N3P0</accession>